<dbReference type="GO" id="GO:0005886">
    <property type="term" value="C:plasma membrane"/>
    <property type="evidence" value="ECO:0007669"/>
    <property type="project" value="TreeGrafter"/>
</dbReference>
<keyword evidence="3" id="KW-1185">Reference proteome</keyword>
<dbReference type="Proteomes" id="UP000244956">
    <property type="component" value="Unassembled WGS sequence"/>
</dbReference>
<feature type="transmembrane region" description="Helical" evidence="1">
    <location>
        <begin position="33"/>
        <end position="50"/>
    </location>
</feature>
<keyword evidence="1" id="KW-1133">Transmembrane helix</keyword>
<reference evidence="2 3" key="1">
    <citation type="submission" date="2018-05" db="EMBL/GenBank/DDBJ databases">
        <title>Marinilabilia rubrum sp. nov., isolated from saltern sediment.</title>
        <authorList>
            <person name="Zhang R."/>
        </authorList>
    </citation>
    <scope>NUCLEOTIDE SEQUENCE [LARGE SCALE GENOMIC DNA]</scope>
    <source>
        <strain evidence="2 3">WTE16</strain>
    </source>
</reference>
<dbReference type="GO" id="GO:0015661">
    <property type="term" value="F:L-lysine efflux transmembrane transporter activity"/>
    <property type="evidence" value="ECO:0007669"/>
    <property type="project" value="InterPro"/>
</dbReference>
<comment type="caution">
    <text evidence="2">The sequence shown here is derived from an EMBL/GenBank/DDBJ whole genome shotgun (WGS) entry which is preliminary data.</text>
</comment>
<evidence type="ECO:0008006" key="4">
    <source>
        <dbReference type="Google" id="ProtNLM"/>
    </source>
</evidence>
<keyword evidence="1" id="KW-0472">Membrane</keyword>
<accession>A0A2U2B6B0</accession>
<feature type="transmembrane region" description="Helical" evidence="1">
    <location>
        <begin position="148"/>
        <end position="164"/>
    </location>
</feature>
<name>A0A2U2B6B0_9BACT</name>
<organism evidence="2 3">
    <name type="scientific">Marinilabilia rubra</name>
    <dbReference type="NCBI Taxonomy" id="2162893"/>
    <lineage>
        <taxon>Bacteria</taxon>
        <taxon>Pseudomonadati</taxon>
        <taxon>Bacteroidota</taxon>
        <taxon>Bacteroidia</taxon>
        <taxon>Marinilabiliales</taxon>
        <taxon>Marinilabiliaceae</taxon>
        <taxon>Marinilabilia</taxon>
    </lineage>
</organism>
<dbReference type="PANTHER" id="PTHR35804:SF1">
    <property type="entry name" value="LYSINE EXPORTER LYSO"/>
    <property type="match status" value="1"/>
</dbReference>
<dbReference type="EMBL" id="QEWP01000013">
    <property type="protein sequence ID" value="PWD98573.1"/>
    <property type="molecule type" value="Genomic_DNA"/>
</dbReference>
<gene>
    <name evidence="2" type="ORF">DDZ16_15155</name>
</gene>
<evidence type="ECO:0000313" key="3">
    <source>
        <dbReference type="Proteomes" id="UP000244956"/>
    </source>
</evidence>
<dbReference type="Pfam" id="PF03956">
    <property type="entry name" value="Lys_export"/>
    <property type="match status" value="2"/>
</dbReference>
<dbReference type="OrthoDB" id="371078at2"/>
<feature type="transmembrane region" description="Helical" evidence="1">
    <location>
        <begin position="62"/>
        <end position="81"/>
    </location>
</feature>
<dbReference type="RefSeq" id="WP_109265326.1">
    <property type="nucleotide sequence ID" value="NZ_QEWP01000013.1"/>
</dbReference>
<dbReference type="AlphaFoldDB" id="A0A2U2B6B0"/>
<evidence type="ECO:0000313" key="2">
    <source>
        <dbReference type="EMBL" id="PWD98573.1"/>
    </source>
</evidence>
<feature type="transmembrane region" description="Helical" evidence="1">
    <location>
        <begin position="118"/>
        <end position="136"/>
    </location>
</feature>
<evidence type="ECO:0000256" key="1">
    <source>
        <dbReference type="SAM" id="Phobius"/>
    </source>
</evidence>
<keyword evidence="1" id="KW-0812">Transmembrane</keyword>
<feature type="transmembrane region" description="Helical" evidence="1">
    <location>
        <begin position="6"/>
        <end position="21"/>
    </location>
</feature>
<dbReference type="PANTHER" id="PTHR35804">
    <property type="entry name" value="LYSINE EXPORTER LYSO"/>
    <property type="match status" value="1"/>
</dbReference>
<sequence>MVSLTVIGLFVVGIGIGIIFRKSEFFLKVTEKLVAIAVFALLFFLGVSVGSDPRIVNNISILGWQAVLLSSGAIIGSLLLARLMASFFRKKEVSANKQERTNTTIGSRLMQMLRNQSLWILLFFAAGIILSVYEITPRFLGHEDVSTATLYTMMIFVGSGIGSDPRALDILKQTSFHILIVPVIVIVGSIGGSLIIAQFLDNVNSANGMAVGAGFGYYSLSAIIIGKISGGEMGVIALLSNIFREVFTLVAAPLVVKWFGQLGAIVSGGATAMDTTLPVIIKATGKEYAVISIFSGIILSVLVPVLVPLLLGN</sequence>
<feature type="transmembrane region" description="Helical" evidence="1">
    <location>
        <begin position="176"/>
        <end position="200"/>
    </location>
</feature>
<proteinExistence type="predicted"/>
<protein>
    <recommendedName>
        <fullName evidence="4">Lysine exporter LysO family protein</fullName>
    </recommendedName>
</protein>
<feature type="transmembrane region" description="Helical" evidence="1">
    <location>
        <begin position="288"/>
        <end position="311"/>
    </location>
</feature>
<dbReference type="InterPro" id="IPR005642">
    <property type="entry name" value="LysO"/>
</dbReference>